<feature type="signal peptide" evidence="3">
    <location>
        <begin position="1"/>
        <end position="25"/>
    </location>
</feature>
<comment type="caution">
    <text evidence="5">The sequence shown here is derived from an EMBL/GenBank/DDBJ whole genome shotgun (WGS) entry which is preliminary data.</text>
</comment>
<evidence type="ECO:0000256" key="3">
    <source>
        <dbReference type="SAM" id="SignalP"/>
    </source>
</evidence>
<keyword evidence="6" id="KW-1185">Reference proteome</keyword>
<protein>
    <submittedName>
        <fullName evidence="5">DUF4129 domain-containing protein</fullName>
    </submittedName>
</protein>
<evidence type="ECO:0000256" key="2">
    <source>
        <dbReference type="SAM" id="Phobius"/>
    </source>
</evidence>
<sequence>MNVLRRFWPLTAAVALLVIAGFAAATGSLPLRPAPLQGEPVNEPPPTWDPHLASQEPPRTPGTAAQRIEVSPALILAVQAICLLLVVAIVVLLVVLMIRGVAQRRVGFDAPGVRPTQRQTTEELLAAVDQGLVELDDDGDPRRAVIACWVRLERAAEAAGVPRKPGDTSTDLVVRLLDSRAINRTVLNDFAAVYREARYSPHPVTTATRDDARAALRLLRDELGAERPA</sequence>
<evidence type="ECO:0000256" key="1">
    <source>
        <dbReference type="SAM" id="MobiDB-lite"/>
    </source>
</evidence>
<evidence type="ECO:0000313" key="6">
    <source>
        <dbReference type="Proteomes" id="UP001595816"/>
    </source>
</evidence>
<dbReference type="RefSeq" id="WP_253760104.1">
    <property type="nucleotide sequence ID" value="NZ_JAMZDZ010000001.1"/>
</dbReference>
<name>A0ABV8LGJ9_9ACTN</name>
<keyword evidence="2" id="KW-0812">Transmembrane</keyword>
<keyword evidence="3" id="KW-0732">Signal</keyword>
<evidence type="ECO:0000259" key="4">
    <source>
        <dbReference type="Pfam" id="PF13559"/>
    </source>
</evidence>
<dbReference type="Pfam" id="PF13559">
    <property type="entry name" value="DUF4129"/>
    <property type="match status" value="1"/>
</dbReference>
<feature type="region of interest" description="Disordered" evidence="1">
    <location>
        <begin position="35"/>
        <end position="63"/>
    </location>
</feature>
<accession>A0ABV8LGJ9</accession>
<keyword evidence="2" id="KW-0472">Membrane</keyword>
<reference evidence="6" key="1">
    <citation type="journal article" date="2019" name="Int. J. Syst. Evol. Microbiol.">
        <title>The Global Catalogue of Microorganisms (GCM) 10K type strain sequencing project: providing services to taxonomists for standard genome sequencing and annotation.</title>
        <authorList>
            <consortium name="The Broad Institute Genomics Platform"/>
            <consortium name="The Broad Institute Genome Sequencing Center for Infectious Disease"/>
            <person name="Wu L."/>
            <person name="Ma J."/>
        </authorList>
    </citation>
    <scope>NUCLEOTIDE SEQUENCE [LARGE SCALE GENOMIC DNA]</scope>
    <source>
        <strain evidence="6">CGMCC 4.7289</strain>
    </source>
</reference>
<dbReference type="Proteomes" id="UP001595816">
    <property type="component" value="Unassembled WGS sequence"/>
</dbReference>
<proteinExistence type="predicted"/>
<feature type="transmembrane region" description="Helical" evidence="2">
    <location>
        <begin position="73"/>
        <end position="98"/>
    </location>
</feature>
<dbReference type="EMBL" id="JBHSAY010000003">
    <property type="protein sequence ID" value="MFC4129865.1"/>
    <property type="molecule type" value="Genomic_DNA"/>
</dbReference>
<evidence type="ECO:0000313" key="5">
    <source>
        <dbReference type="EMBL" id="MFC4129865.1"/>
    </source>
</evidence>
<feature type="domain" description="Protein-glutamine gamma-glutamyltransferase-like C-terminal" evidence="4">
    <location>
        <begin position="148"/>
        <end position="217"/>
    </location>
</feature>
<gene>
    <name evidence="5" type="ORF">ACFOZ4_04530</name>
</gene>
<dbReference type="InterPro" id="IPR025403">
    <property type="entry name" value="TgpA-like_C"/>
</dbReference>
<keyword evidence="2" id="KW-1133">Transmembrane helix</keyword>
<organism evidence="5 6">
    <name type="scientific">Hamadaea flava</name>
    <dbReference type="NCBI Taxonomy" id="1742688"/>
    <lineage>
        <taxon>Bacteria</taxon>
        <taxon>Bacillati</taxon>
        <taxon>Actinomycetota</taxon>
        <taxon>Actinomycetes</taxon>
        <taxon>Micromonosporales</taxon>
        <taxon>Micromonosporaceae</taxon>
        <taxon>Hamadaea</taxon>
    </lineage>
</organism>
<feature type="chain" id="PRO_5046320413" evidence="3">
    <location>
        <begin position="26"/>
        <end position="229"/>
    </location>
</feature>